<keyword evidence="2" id="KW-0963">Cytoplasm</keyword>
<accession>A0AAV5RP96</accession>
<evidence type="ECO:0000256" key="3">
    <source>
        <dbReference type="ARBA" id="ARBA00023157"/>
    </source>
</evidence>
<comment type="similarity">
    <text evidence="5">Belongs to the COX19 family.</text>
</comment>
<proteinExistence type="inferred from homology"/>
<dbReference type="PANTHER" id="PTHR21107:SF2">
    <property type="entry name" value="CYTOCHROME C OXIDASE ASSEMBLY PROTEIN COX19"/>
    <property type="match status" value="1"/>
</dbReference>
<evidence type="ECO:0000256" key="1">
    <source>
        <dbReference type="ARBA" id="ARBA00004496"/>
    </source>
</evidence>
<reference evidence="6 7" key="1">
    <citation type="journal article" date="2023" name="Elife">
        <title>Identification of key yeast species and microbe-microbe interactions impacting larval growth of Drosophila in the wild.</title>
        <authorList>
            <person name="Mure A."/>
            <person name="Sugiura Y."/>
            <person name="Maeda R."/>
            <person name="Honda K."/>
            <person name="Sakurai N."/>
            <person name="Takahashi Y."/>
            <person name="Watada M."/>
            <person name="Katoh T."/>
            <person name="Gotoh A."/>
            <person name="Gotoh Y."/>
            <person name="Taniguchi I."/>
            <person name="Nakamura K."/>
            <person name="Hayashi T."/>
            <person name="Katayama T."/>
            <person name="Uemura T."/>
            <person name="Hattori Y."/>
        </authorList>
    </citation>
    <scope>NUCLEOTIDE SEQUENCE [LARGE SCALE GENOMIC DNA]</scope>
    <source>
        <strain evidence="6 7">SB-73</strain>
    </source>
</reference>
<evidence type="ECO:0000313" key="7">
    <source>
        <dbReference type="Proteomes" id="UP001362899"/>
    </source>
</evidence>
<organism evidence="6 7">
    <name type="scientific">Starmerella bacillaris</name>
    <name type="common">Yeast</name>
    <name type="synonym">Candida zemplinina</name>
    <dbReference type="NCBI Taxonomy" id="1247836"/>
    <lineage>
        <taxon>Eukaryota</taxon>
        <taxon>Fungi</taxon>
        <taxon>Dikarya</taxon>
        <taxon>Ascomycota</taxon>
        <taxon>Saccharomycotina</taxon>
        <taxon>Dipodascomycetes</taxon>
        <taxon>Dipodascales</taxon>
        <taxon>Trichomonascaceae</taxon>
        <taxon>Starmerella</taxon>
    </lineage>
</organism>
<comment type="caution">
    <text evidence="6">The sequence shown here is derived from an EMBL/GenBank/DDBJ whole genome shotgun (WGS) entry which is preliminary data.</text>
</comment>
<dbReference type="GO" id="GO:0033617">
    <property type="term" value="P:mitochondrial respiratory chain complex IV assembly"/>
    <property type="evidence" value="ECO:0007669"/>
    <property type="project" value="TreeGrafter"/>
</dbReference>
<keyword evidence="7" id="KW-1185">Reference proteome</keyword>
<sequence length="128" mass="14514">MPLIHTLKLNPQYVVRMDTSHASRHTYRETIVFSRLTITTYRPNMSAASAPGVSGGKFSPVPPQKGSFPLDHDGECTEFVTRYLKCIKQADGQNSATCRTLAKMFLECRMQNDLMERDEWKNLGLSED</sequence>
<dbReference type="Proteomes" id="UP001362899">
    <property type="component" value="Unassembled WGS sequence"/>
</dbReference>
<dbReference type="PANTHER" id="PTHR21107">
    <property type="entry name" value="CYTOCHROME C OXIDASE ASSEMBLY PROTEIN COX19"/>
    <property type="match status" value="1"/>
</dbReference>
<gene>
    <name evidence="6" type="ORF">DASB73_043320</name>
</gene>
<name>A0AAV5RP96_STABA</name>
<comment type="subcellular location">
    <subcellularLocation>
        <location evidence="1">Cytoplasm</location>
    </subcellularLocation>
</comment>
<evidence type="ECO:0000256" key="2">
    <source>
        <dbReference type="ARBA" id="ARBA00022490"/>
    </source>
</evidence>
<evidence type="ECO:0000256" key="5">
    <source>
        <dbReference type="ARBA" id="ARBA00038223"/>
    </source>
</evidence>
<dbReference type="GO" id="GO:0005758">
    <property type="term" value="C:mitochondrial intermembrane space"/>
    <property type="evidence" value="ECO:0007669"/>
    <property type="project" value="TreeGrafter"/>
</dbReference>
<keyword evidence="3" id="KW-1015">Disulfide bond</keyword>
<dbReference type="EMBL" id="BTGC01000008">
    <property type="protein sequence ID" value="GMM53369.1"/>
    <property type="molecule type" value="Genomic_DNA"/>
</dbReference>
<dbReference type="InterPro" id="IPR051383">
    <property type="entry name" value="COX19"/>
</dbReference>
<dbReference type="AlphaFoldDB" id="A0AAV5RP96"/>
<comment type="function">
    <text evidence="4">Required for the assembly of mitochondrial cytochrome c oxidase.</text>
</comment>
<evidence type="ECO:0000313" key="6">
    <source>
        <dbReference type="EMBL" id="GMM53369.1"/>
    </source>
</evidence>
<evidence type="ECO:0000256" key="4">
    <source>
        <dbReference type="ARBA" id="ARBA00037279"/>
    </source>
</evidence>
<protein>
    <submittedName>
        <fullName evidence="6">Cox19 protein</fullName>
    </submittedName>
</protein>